<keyword evidence="4" id="KW-0539">Nucleus</keyword>
<evidence type="ECO:0000256" key="3">
    <source>
        <dbReference type="ARBA" id="ARBA00023163"/>
    </source>
</evidence>
<feature type="compositionally biased region" description="Low complexity" evidence="5">
    <location>
        <begin position="1"/>
        <end position="21"/>
    </location>
</feature>
<protein>
    <recommendedName>
        <fullName evidence="6">Zn(2)-C6 fungal-type domain-containing protein</fullName>
    </recommendedName>
</protein>
<keyword evidence="1" id="KW-0805">Transcription regulation</keyword>
<accession>A0ABR0JXN9</accession>
<evidence type="ECO:0000256" key="5">
    <source>
        <dbReference type="SAM" id="MobiDB-lite"/>
    </source>
</evidence>
<feature type="compositionally biased region" description="Polar residues" evidence="5">
    <location>
        <begin position="222"/>
        <end position="233"/>
    </location>
</feature>
<feature type="compositionally biased region" description="Basic and acidic residues" evidence="5">
    <location>
        <begin position="188"/>
        <end position="198"/>
    </location>
</feature>
<dbReference type="Pfam" id="PF00172">
    <property type="entry name" value="Zn_clus"/>
    <property type="match status" value="1"/>
</dbReference>
<dbReference type="EMBL" id="JAVRRG010000191">
    <property type="protein sequence ID" value="KAK5079507.1"/>
    <property type="molecule type" value="Genomic_DNA"/>
</dbReference>
<dbReference type="Proteomes" id="UP001345013">
    <property type="component" value="Unassembled WGS sequence"/>
</dbReference>
<gene>
    <name evidence="7" type="ORF">LTR24_009208</name>
</gene>
<dbReference type="InterPro" id="IPR053187">
    <property type="entry name" value="Notoamide_regulator"/>
</dbReference>
<feature type="domain" description="Zn(2)-C6 fungal-type" evidence="6">
    <location>
        <begin position="38"/>
        <end position="68"/>
    </location>
</feature>
<proteinExistence type="predicted"/>
<feature type="region of interest" description="Disordered" evidence="5">
    <location>
        <begin position="162"/>
        <end position="255"/>
    </location>
</feature>
<comment type="caution">
    <text evidence="7">The sequence shown here is derived from an EMBL/GenBank/DDBJ whole genome shotgun (WGS) entry which is preliminary data.</text>
</comment>
<evidence type="ECO:0000256" key="1">
    <source>
        <dbReference type="ARBA" id="ARBA00023015"/>
    </source>
</evidence>
<keyword evidence="2" id="KW-0238">DNA-binding</keyword>
<name>A0ABR0JXN9_9EURO</name>
<dbReference type="PANTHER" id="PTHR47256:SF1">
    <property type="entry name" value="ZN(II)2CYS6 TRANSCRIPTION FACTOR (EUROFUNG)"/>
    <property type="match status" value="1"/>
</dbReference>
<dbReference type="PROSITE" id="PS00463">
    <property type="entry name" value="ZN2_CY6_FUNGAL_1"/>
    <property type="match status" value="1"/>
</dbReference>
<keyword evidence="8" id="KW-1185">Reference proteome</keyword>
<dbReference type="SMART" id="SM00066">
    <property type="entry name" value="GAL4"/>
    <property type="match status" value="1"/>
</dbReference>
<evidence type="ECO:0000313" key="8">
    <source>
        <dbReference type="Proteomes" id="UP001345013"/>
    </source>
</evidence>
<reference evidence="7 8" key="1">
    <citation type="submission" date="2023-08" db="EMBL/GenBank/DDBJ databases">
        <title>Black Yeasts Isolated from many extreme environments.</title>
        <authorList>
            <person name="Coleine C."/>
            <person name="Stajich J.E."/>
            <person name="Selbmann L."/>
        </authorList>
    </citation>
    <scope>NUCLEOTIDE SEQUENCE [LARGE SCALE GENOMIC DNA]</scope>
    <source>
        <strain evidence="7 8">CCFEE 5885</strain>
    </source>
</reference>
<feature type="region of interest" description="Disordered" evidence="5">
    <location>
        <begin position="1"/>
        <end position="37"/>
    </location>
</feature>
<feature type="compositionally biased region" description="Low complexity" evidence="5">
    <location>
        <begin position="234"/>
        <end position="248"/>
    </location>
</feature>
<evidence type="ECO:0000259" key="6">
    <source>
        <dbReference type="PROSITE" id="PS50048"/>
    </source>
</evidence>
<dbReference type="InterPro" id="IPR036864">
    <property type="entry name" value="Zn2-C6_fun-type_DNA-bd_sf"/>
</dbReference>
<evidence type="ECO:0000313" key="7">
    <source>
        <dbReference type="EMBL" id="KAK5079507.1"/>
    </source>
</evidence>
<dbReference type="Gene3D" id="4.10.240.10">
    <property type="entry name" value="Zn(2)-C6 fungal-type DNA-binding domain"/>
    <property type="match status" value="1"/>
</dbReference>
<dbReference type="PANTHER" id="PTHR47256">
    <property type="entry name" value="ZN(II)2CYS6 TRANSCRIPTION FACTOR (EUROFUNG)-RELATED"/>
    <property type="match status" value="1"/>
</dbReference>
<dbReference type="PROSITE" id="PS50048">
    <property type="entry name" value="ZN2_CY6_FUNGAL_2"/>
    <property type="match status" value="1"/>
</dbReference>
<dbReference type="InterPro" id="IPR001138">
    <property type="entry name" value="Zn2Cys6_DnaBD"/>
</dbReference>
<sequence>MSSPIIGSPSSHHSSSSSSTSNVLSTRAQRRGSRTTNACEACKKRKTKCSGPPGPCEACHKVETFCHFNARLDTRRKLAYKPAAVQERQQYILHGLLQILKFGDDDEILKLINLIRGQALPQEIAACLRQSIKSLQDRGILRALSVDETDIMSLGLQGLFSHRSGKPGLKQPPKKMPTSIKSCLTDPQESRSRLESPNDNKFSLSSSSASQQGPRAYRNDSLFYQSPNETNLTSPLSPLDSISLPSDDTNQPYPGVSAFPTTEDIFAQNRDTDHKDPALQYLMSYNSHPLSGVGTPRQWPPASPATWSIAPELTFNDHTLKSNIYTSRQMDDFNHIENDQSVRHRTPFNEWNVPSWGFETSAT</sequence>
<dbReference type="SUPFAM" id="SSF57701">
    <property type="entry name" value="Zn2/Cys6 DNA-binding domain"/>
    <property type="match status" value="1"/>
</dbReference>
<organism evidence="7 8">
    <name type="scientific">Lithohypha guttulata</name>
    <dbReference type="NCBI Taxonomy" id="1690604"/>
    <lineage>
        <taxon>Eukaryota</taxon>
        <taxon>Fungi</taxon>
        <taxon>Dikarya</taxon>
        <taxon>Ascomycota</taxon>
        <taxon>Pezizomycotina</taxon>
        <taxon>Eurotiomycetes</taxon>
        <taxon>Chaetothyriomycetidae</taxon>
        <taxon>Chaetothyriales</taxon>
        <taxon>Trichomeriaceae</taxon>
        <taxon>Lithohypha</taxon>
    </lineage>
</organism>
<evidence type="ECO:0000256" key="4">
    <source>
        <dbReference type="ARBA" id="ARBA00023242"/>
    </source>
</evidence>
<keyword evidence="3" id="KW-0804">Transcription</keyword>
<evidence type="ECO:0000256" key="2">
    <source>
        <dbReference type="ARBA" id="ARBA00023125"/>
    </source>
</evidence>
<dbReference type="CDD" id="cd00067">
    <property type="entry name" value="GAL4"/>
    <property type="match status" value="1"/>
</dbReference>